<reference evidence="1" key="1">
    <citation type="submission" date="2020-11" db="EMBL/GenBank/DDBJ databases">
        <authorList>
            <person name="Tran Van P."/>
        </authorList>
    </citation>
    <scope>NUCLEOTIDE SEQUENCE</scope>
</reference>
<gene>
    <name evidence="1" type="ORF">DSTB1V02_LOCUS9382</name>
</gene>
<dbReference type="AlphaFoldDB" id="A0A7R9FNE7"/>
<name>A0A7R9FNE7_9CRUS</name>
<accession>A0A7R9FNE7</accession>
<proteinExistence type="predicted"/>
<evidence type="ECO:0000313" key="1">
    <source>
        <dbReference type="EMBL" id="CAD7249593.1"/>
    </source>
</evidence>
<organism evidence="1">
    <name type="scientific">Darwinula stevensoni</name>
    <dbReference type="NCBI Taxonomy" id="69355"/>
    <lineage>
        <taxon>Eukaryota</taxon>
        <taxon>Metazoa</taxon>
        <taxon>Ecdysozoa</taxon>
        <taxon>Arthropoda</taxon>
        <taxon>Crustacea</taxon>
        <taxon>Oligostraca</taxon>
        <taxon>Ostracoda</taxon>
        <taxon>Podocopa</taxon>
        <taxon>Podocopida</taxon>
        <taxon>Darwinulocopina</taxon>
        <taxon>Darwinuloidea</taxon>
        <taxon>Darwinulidae</taxon>
        <taxon>Darwinula</taxon>
    </lineage>
</organism>
<keyword evidence="2" id="KW-1185">Reference proteome</keyword>
<dbReference type="EMBL" id="LR901896">
    <property type="protein sequence ID" value="CAD7249593.1"/>
    <property type="molecule type" value="Genomic_DNA"/>
</dbReference>
<evidence type="ECO:0000313" key="2">
    <source>
        <dbReference type="Proteomes" id="UP000677054"/>
    </source>
</evidence>
<dbReference type="EMBL" id="CAJPEV010002379">
    <property type="protein sequence ID" value="CAG0896706.1"/>
    <property type="molecule type" value="Genomic_DNA"/>
</dbReference>
<dbReference type="Proteomes" id="UP000677054">
    <property type="component" value="Unassembled WGS sequence"/>
</dbReference>
<sequence length="114" mass="12203">MVFYTCGAGDGTSSDCGIDTDVATKIECCQVEEGTLTSDTCKEKTGGAGTTLDCDYNQFLQGVCGSVSGTSCTGSSHSIECCNYYFEDTCSTIDRKLYQVERMIEDSPNGFESQ</sequence>
<protein>
    <submittedName>
        <fullName evidence="1">Uncharacterized protein</fullName>
    </submittedName>
</protein>